<proteinExistence type="predicted"/>
<name>A0A328TPP3_9GAMM</name>
<dbReference type="EMBL" id="LJAM02000027">
    <property type="protein sequence ID" value="RAP72549.1"/>
    <property type="molecule type" value="Genomic_DNA"/>
</dbReference>
<dbReference type="AlphaFoldDB" id="A0A328TPP3"/>
<reference evidence="1" key="1">
    <citation type="submission" date="2018-04" db="EMBL/GenBank/DDBJ databases">
        <title>Genomes of the Obligate Erwinia dacicola and Facultative Enterobacter sp. OLF Endosymbionts of the Olive Fruit fly, Bactrocera oleae.</title>
        <authorList>
            <person name="Estes A.M."/>
            <person name="Hearn D.J."/>
            <person name="Agarwal S."/>
            <person name="Pierson E.A."/>
            <person name="Dunning-Hotopp J.C."/>
        </authorList>
    </citation>
    <scope>NUCLEOTIDE SEQUENCE [LARGE SCALE GENOMIC DNA]</scope>
    <source>
        <strain evidence="1">Oroville</strain>
    </source>
</reference>
<evidence type="ECO:0000313" key="2">
    <source>
        <dbReference type="Proteomes" id="UP000244334"/>
    </source>
</evidence>
<accession>A0A328TPP3</accession>
<dbReference type="Proteomes" id="UP000244334">
    <property type="component" value="Unassembled WGS sequence"/>
</dbReference>
<organism evidence="1 2">
    <name type="scientific">Candidatus Erwinia dacicola</name>
    <dbReference type="NCBI Taxonomy" id="252393"/>
    <lineage>
        <taxon>Bacteria</taxon>
        <taxon>Pseudomonadati</taxon>
        <taxon>Pseudomonadota</taxon>
        <taxon>Gammaproteobacteria</taxon>
        <taxon>Enterobacterales</taxon>
        <taxon>Erwiniaceae</taxon>
        <taxon>Erwinia</taxon>
    </lineage>
</organism>
<protein>
    <submittedName>
        <fullName evidence="1">Uncharacterized protein</fullName>
    </submittedName>
</protein>
<sequence length="142" mass="15331">MLMKGAGGTTKQVVEQRSVVPEEGSEQVWHGKGDVLPVAVGEDMLLFGNPLLDAFEATAAARFGLATLTEEARMGAVRQAAAIASHTHGAGTAGKHAFDREFGPVAKLMSILLKKAFPTLIVLEQELCRAKYVHESQYKIRR</sequence>
<comment type="caution">
    <text evidence="1">The sequence shown here is derived from an EMBL/GenBank/DDBJ whole genome shotgun (WGS) entry which is preliminary data.</text>
</comment>
<keyword evidence="2" id="KW-1185">Reference proteome</keyword>
<evidence type="ECO:0000313" key="1">
    <source>
        <dbReference type="EMBL" id="RAP72549.1"/>
    </source>
</evidence>
<gene>
    <name evidence="1" type="ORF">ACZ87_00618</name>
</gene>